<dbReference type="STRING" id="180088.A0A1J8QDH1"/>
<name>A0A1J8QDH1_9AGAM</name>
<reference evidence="3 4" key="1">
    <citation type="submission" date="2016-03" db="EMBL/GenBank/DDBJ databases">
        <title>Comparative genomics of the ectomycorrhizal sister species Rhizopogon vinicolor and Rhizopogon vesiculosus (Basidiomycota: Boletales) reveals a divergence of the mating type B locus.</title>
        <authorList>
            <person name="Mujic A.B."/>
            <person name="Kuo A."/>
            <person name="Tritt A."/>
            <person name="Lipzen A."/>
            <person name="Chen C."/>
            <person name="Johnson J."/>
            <person name="Sharma A."/>
            <person name="Barry K."/>
            <person name="Grigoriev I.V."/>
            <person name="Spatafora J.W."/>
        </authorList>
    </citation>
    <scope>NUCLEOTIDE SEQUENCE [LARGE SCALE GENOMIC DNA]</scope>
    <source>
        <strain evidence="3 4">AM-OR11-056</strain>
    </source>
</reference>
<feature type="compositionally biased region" description="Low complexity" evidence="1">
    <location>
        <begin position="210"/>
        <end position="234"/>
    </location>
</feature>
<protein>
    <submittedName>
        <fullName evidence="3">Uncharacterized protein</fullName>
    </submittedName>
</protein>
<sequence length="275" mass="27743">MLRLFCVALSLFLSLQLAIAEPVSTNTFPRHAKASSLVKQSLISALLVRRGKFNARASESHALTIQACVPRMAITVATMYIPVQTVTLVSDMVVVPASRRHVVEPHAAPLVVIAVTKVAVAVTPVTSAAMTLREAVCCPSGSSCIANSDYCTYGTGGGSGGGDSGGGTTTTTSLTSIVQPGTTTSLTSIVQPGTTSPVSITFNGPTTLASSNSNSSTHSSGTSTVSSVTSTTSGLGIPSTTGAAAPGIVLTPGRQLAALVAVVGVPILHNFAYVL</sequence>
<dbReference type="EMBL" id="LVVM01000915">
    <property type="protein sequence ID" value="OJA19710.1"/>
    <property type="molecule type" value="Genomic_DNA"/>
</dbReference>
<organism evidence="3 4">
    <name type="scientific">Rhizopogon vesiculosus</name>
    <dbReference type="NCBI Taxonomy" id="180088"/>
    <lineage>
        <taxon>Eukaryota</taxon>
        <taxon>Fungi</taxon>
        <taxon>Dikarya</taxon>
        <taxon>Basidiomycota</taxon>
        <taxon>Agaricomycotina</taxon>
        <taxon>Agaricomycetes</taxon>
        <taxon>Agaricomycetidae</taxon>
        <taxon>Boletales</taxon>
        <taxon>Suillineae</taxon>
        <taxon>Rhizopogonaceae</taxon>
        <taxon>Rhizopogon</taxon>
    </lineage>
</organism>
<evidence type="ECO:0000313" key="4">
    <source>
        <dbReference type="Proteomes" id="UP000183567"/>
    </source>
</evidence>
<feature type="region of interest" description="Disordered" evidence="1">
    <location>
        <begin position="209"/>
        <end position="236"/>
    </location>
</feature>
<comment type="caution">
    <text evidence="3">The sequence shown here is derived from an EMBL/GenBank/DDBJ whole genome shotgun (WGS) entry which is preliminary data.</text>
</comment>
<keyword evidence="2" id="KW-0732">Signal</keyword>
<evidence type="ECO:0000256" key="1">
    <source>
        <dbReference type="SAM" id="MobiDB-lite"/>
    </source>
</evidence>
<gene>
    <name evidence="3" type="ORF">AZE42_11939</name>
</gene>
<dbReference type="AlphaFoldDB" id="A0A1J8QDH1"/>
<keyword evidence="4" id="KW-1185">Reference proteome</keyword>
<dbReference type="OrthoDB" id="2957314at2759"/>
<evidence type="ECO:0000313" key="3">
    <source>
        <dbReference type="EMBL" id="OJA19710.1"/>
    </source>
</evidence>
<evidence type="ECO:0000256" key="2">
    <source>
        <dbReference type="SAM" id="SignalP"/>
    </source>
</evidence>
<feature type="chain" id="PRO_5012272758" evidence="2">
    <location>
        <begin position="21"/>
        <end position="275"/>
    </location>
</feature>
<dbReference type="Proteomes" id="UP000183567">
    <property type="component" value="Unassembled WGS sequence"/>
</dbReference>
<feature type="signal peptide" evidence="2">
    <location>
        <begin position="1"/>
        <end position="20"/>
    </location>
</feature>
<accession>A0A1J8QDH1</accession>
<proteinExistence type="predicted"/>